<keyword evidence="5" id="KW-0614">Plasmid</keyword>
<dbReference type="PIRSF" id="PIRSF006470">
    <property type="entry name" value="DctB"/>
    <property type="match status" value="1"/>
</dbReference>
<dbReference type="Pfam" id="PF03480">
    <property type="entry name" value="DctP"/>
    <property type="match status" value="1"/>
</dbReference>
<dbReference type="InterPro" id="IPR004682">
    <property type="entry name" value="TRAP_DctP"/>
</dbReference>
<dbReference type="Proteomes" id="UP000679284">
    <property type="component" value="Plasmid unnamed2"/>
</dbReference>
<feature type="signal peptide" evidence="4">
    <location>
        <begin position="1"/>
        <end position="21"/>
    </location>
</feature>
<evidence type="ECO:0000313" key="5">
    <source>
        <dbReference type="EMBL" id="QUS37243.1"/>
    </source>
</evidence>
<dbReference type="GO" id="GO:0055085">
    <property type="term" value="P:transmembrane transport"/>
    <property type="evidence" value="ECO:0007669"/>
    <property type="project" value="InterPro"/>
</dbReference>
<dbReference type="NCBIfam" id="NF037995">
    <property type="entry name" value="TRAP_S1"/>
    <property type="match status" value="1"/>
</dbReference>
<evidence type="ECO:0000256" key="1">
    <source>
        <dbReference type="ARBA" id="ARBA00004418"/>
    </source>
</evidence>
<reference evidence="5" key="1">
    <citation type="submission" date="2020-01" db="EMBL/GenBank/DDBJ databases">
        <authorList>
            <person name="Yang Y."/>
            <person name="Kwon Y.M."/>
        </authorList>
    </citation>
    <scope>NUCLEOTIDE SEQUENCE</scope>
    <source>
        <strain evidence="5">PG104</strain>
        <plasmid evidence="5">unnamed2</plasmid>
    </source>
</reference>
<keyword evidence="3" id="KW-0574">Periplasm</keyword>
<dbReference type="GO" id="GO:0030288">
    <property type="term" value="C:outer membrane-bounded periplasmic space"/>
    <property type="evidence" value="ECO:0007669"/>
    <property type="project" value="InterPro"/>
</dbReference>
<sequence length="326" mass="35759">MTRVVLNIALAGALSVAALNAADAMEMRGWNIHVEDYPVSIAMESFADEIAEKTGGELTAKVFHNGVLGDQPDAIEQMRLGVIDFGEFNLGPMGQAVPEANVTSLPFIFTSVPEMYELMDGEVGEKIGEGMKARGIMPLAYYSAGARSFYNSIRPINTPADVEGMKIRVMSNDLFVKMVEAMDGNATPMAFGEVYQSIKTGVVDGAENNTPSYESTNHYEVAKYFSLTEHLIIPECLCMSLRTWDKLTEEQQKIVMDAAKASAISQREMWAEREAASLEKIEAAGTQVNTVEDKAPFQEAMAPVYDNFLKANPNLTELVNLIRDSQ</sequence>
<dbReference type="AlphaFoldDB" id="A0A8J8SM58"/>
<accession>A0A8J8SM58</accession>
<name>A0A8J8SM58_9RHOB</name>
<keyword evidence="2 4" id="KW-0732">Signal</keyword>
<protein>
    <submittedName>
        <fullName evidence="5">DctP family TRAP transporter solute-binding subunit</fullName>
    </submittedName>
</protein>
<keyword evidence="6" id="KW-1185">Reference proteome</keyword>
<dbReference type="KEGG" id="fap:GR316_12780"/>
<gene>
    <name evidence="5" type="ORF">GR316_12780</name>
</gene>
<dbReference type="RefSeq" id="WP_211785406.1">
    <property type="nucleotide sequence ID" value="NZ_CP047291.1"/>
</dbReference>
<comment type="subcellular location">
    <subcellularLocation>
        <location evidence="1">Periplasm</location>
    </subcellularLocation>
</comment>
<evidence type="ECO:0000256" key="4">
    <source>
        <dbReference type="SAM" id="SignalP"/>
    </source>
</evidence>
<dbReference type="CDD" id="cd13671">
    <property type="entry name" value="PBP2_TRAP_SBP_like_3"/>
    <property type="match status" value="1"/>
</dbReference>
<dbReference type="GO" id="GO:0030246">
    <property type="term" value="F:carbohydrate binding"/>
    <property type="evidence" value="ECO:0007669"/>
    <property type="project" value="TreeGrafter"/>
</dbReference>
<evidence type="ECO:0000313" key="6">
    <source>
        <dbReference type="Proteomes" id="UP000679284"/>
    </source>
</evidence>
<dbReference type="InterPro" id="IPR038404">
    <property type="entry name" value="TRAP_DctP_sf"/>
</dbReference>
<dbReference type="PANTHER" id="PTHR33376">
    <property type="match status" value="1"/>
</dbReference>
<geneLocation type="plasmid" evidence="5 6">
    <name>unnamed2</name>
</geneLocation>
<dbReference type="InterPro" id="IPR018389">
    <property type="entry name" value="DctP_fam"/>
</dbReference>
<dbReference type="EMBL" id="CP047291">
    <property type="protein sequence ID" value="QUS37243.1"/>
    <property type="molecule type" value="Genomic_DNA"/>
</dbReference>
<dbReference type="PANTHER" id="PTHR33376:SF2">
    <property type="entry name" value="DICARBOXYLATE-BINDING PERIPLASMIC PROTEIN"/>
    <property type="match status" value="1"/>
</dbReference>
<dbReference type="Gene3D" id="3.40.190.170">
    <property type="entry name" value="Bacterial extracellular solute-binding protein, family 7"/>
    <property type="match status" value="1"/>
</dbReference>
<proteinExistence type="predicted"/>
<organism evidence="5 6">
    <name type="scientific">Falsirhodobacter algicola</name>
    <dbReference type="NCBI Taxonomy" id="2692330"/>
    <lineage>
        <taxon>Bacteria</taxon>
        <taxon>Pseudomonadati</taxon>
        <taxon>Pseudomonadota</taxon>
        <taxon>Alphaproteobacteria</taxon>
        <taxon>Rhodobacterales</taxon>
        <taxon>Paracoccaceae</taxon>
        <taxon>Falsirhodobacter</taxon>
    </lineage>
</organism>
<evidence type="ECO:0000256" key="2">
    <source>
        <dbReference type="ARBA" id="ARBA00022729"/>
    </source>
</evidence>
<evidence type="ECO:0000256" key="3">
    <source>
        <dbReference type="ARBA" id="ARBA00022764"/>
    </source>
</evidence>
<feature type="chain" id="PRO_5035259002" evidence="4">
    <location>
        <begin position="22"/>
        <end position="326"/>
    </location>
</feature>
<dbReference type="NCBIfam" id="TIGR00787">
    <property type="entry name" value="dctP"/>
    <property type="match status" value="1"/>
</dbReference>